<dbReference type="EMBL" id="DRQG01000091">
    <property type="protein sequence ID" value="HGY55993.1"/>
    <property type="molecule type" value="Genomic_DNA"/>
</dbReference>
<dbReference type="GO" id="GO:0005524">
    <property type="term" value="F:ATP binding"/>
    <property type="evidence" value="ECO:0007669"/>
    <property type="project" value="UniProtKB-KW"/>
</dbReference>
<dbReference type="GO" id="GO:0005829">
    <property type="term" value="C:cytosol"/>
    <property type="evidence" value="ECO:0007669"/>
    <property type="project" value="TreeGrafter"/>
</dbReference>
<dbReference type="InterPro" id="IPR036612">
    <property type="entry name" value="KH_dom_type_1_sf"/>
</dbReference>
<evidence type="ECO:0000256" key="5">
    <source>
        <dbReference type="ARBA" id="ARBA00022840"/>
    </source>
</evidence>
<dbReference type="GO" id="GO:0003723">
    <property type="term" value="F:RNA binding"/>
    <property type="evidence" value="ECO:0007669"/>
    <property type="project" value="InterPro"/>
</dbReference>
<dbReference type="Pfam" id="PF02562">
    <property type="entry name" value="PhoH"/>
    <property type="match status" value="1"/>
</dbReference>
<protein>
    <recommendedName>
        <fullName evidence="6">PhoH-like protein</fullName>
    </recommendedName>
</protein>
<reference evidence="8" key="1">
    <citation type="journal article" date="2020" name="mSystems">
        <title>Genome- and Community-Level Interaction Insights into Carbon Utilization and Element Cycling Functions of Hydrothermarchaeota in Hydrothermal Sediment.</title>
        <authorList>
            <person name="Zhou Z."/>
            <person name="Liu Y."/>
            <person name="Xu W."/>
            <person name="Pan J."/>
            <person name="Luo Z.H."/>
            <person name="Li M."/>
        </authorList>
    </citation>
    <scope>NUCLEOTIDE SEQUENCE [LARGE SCALE GENOMIC DNA]</scope>
    <source>
        <strain evidence="8">HyVt-577</strain>
    </source>
</reference>
<keyword evidence="3" id="KW-0963">Cytoplasm</keyword>
<evidence type="ECO:0000256" key="4">
    <source>
        <dbReference type="ARBA" id="ARBA00022741"/>
    </source>
</evidence>
<dbReference type="Proteomes" id="UP000885779">
    <property type="component" value="Unassembled WGS sequence"/>
</dbReference>
<evidence type="ECO:0000256" key="6">
    <source>
        <dbReference type="ARBA" id="ARBA00039970"/>
    </source>
</evidence>
<dbReference type="PANTHER" id="PTHR30473">
    <property type="entry name" value="PROTEIN PHOH"/>
    <property type="match status" value="1"/>
</dbReference>
<evidence type="ECO:0000259" key="7">
    <source>
        <dbReference type="Pfam" id="PF02562"/>
    </source>
</evidence>
<comment type="caution">
    <text evidence="8">The sequence shown here is derived from an EMBL/GenBank/DDBJ whole genome shotgun (WGS) entry which is preliminary data.</text>
</comment>
<dbReference type="SUPFAM" id="SSF52540">
    <property type="entry name" value="P-loop containing nucleoside triphosphate hydrolases"/>
    <property type="match status" value="1"/>
</dbReference>
<evidence type="ECO:0000256" key="2">
    <source>
        <dbReference type="ARBA" id="ARBA00010393"/>
    </source>
</evidence>
<dbReference type="Gene3D" id="3.40.50.300">
    <property type="entry name" value="P-loop containing nucleotide triphosphate hydrolases"/>
    <property type="match status" value="1"/>
</dbReference>
<dbReference type="FunFam" id="3.40.50.300:FF:000013">
    <property type="entry name" value="PhoH family ATPase"/>
    <property type="match status" value="1"/>
</dbReference>
<dbReference type="InterPro" id="IPR027417">
    <property type="entry name" value="P-loop_NTPase"/>
</dbReference>
<accession>A0A7V4U1N5</accession>
<proteinExistence type="inferred from homology"/>
<comment type="subcellular location">
    <subcellularLocation>
        <location evidence="1">Cytoplasm</location>
    </subcellularLocation>
</comment>
<keyword evidence="4" id="KW-0547">Nucleotide-binding</keyword>
<feature type="domain" description="PhoH-like protein" evidence="7">
    <location>
        <begin position="113"/>
        <end position="316"/>
    </location>
</feature>
<organism evidence="8">
    <name type="scientific">Caldithrix abyssi</name>
    <dbReference type="NCBI Taxonomy" id="187145"/>
    <lineage>
        <taxon>Bacteria</taxon>
        <taxon>Pseudomonadati</taxon>
        <taxon>Calditrichota</taxon>
        <taxon>Calditrichia</taxon>
        <taxon>Calditrichales</taxon>
        <taxon>Calditrichaceae</taxon>
        <taxon>Caldithrix</taxon>
    </lineage>
</organism>
<dbReference type="SUPFAM" id="SSF54791">
    <property type="entry name" value="Eukaryotic type KH-domain (KH-domain type I)"/>
    <property type="match status" value="1"/>
</dbReference>
<name>A0A7V4U1N5_CALAY</name>
<keyword evidence="5" id="KW-0067">ATP-binding</keyword>
<dbReference type="InterPro" id="IPR003714">
    <property type="entry name" value="PhoH"/>
</dbReference>
<dbReference type="InterPro" id="IPR051451">
    <property type="entry name" value="PhoH2-like"/>
</dbReference>
<evidence type="ECO:0000256" key="1">
    <source>
        <dbReference type="ARBA" id="ARBA00004496"/>
    </source>
</evidence>
<evidence type="ECO:0000256" key="3">
    <source>
        <dbReference type="ARBA" id="ARBA00022490"/>
    </source>
</evidence>
<gene>
    <name evidence="8" type="ORF">ENK44_09840</name>
</gene>
<dbReference type="PANTHER" id="PTHR30473:SF1">
    <property type="entry name" value="PHOH-LIKE PROTEIN"/>
    <property type="match status" value="1"/>
</dbReference>
<sequence length="335" mass="37394">MIEQVYTVPDQINLMALYGGQDENIRFIEERIGVRLIARGHTIKILGEQSGVRTAMTIFNDLVHTFERNNKITHKDILTAIQISRLNEDNYTTAETARAQAEGVLLTAPHGYVKARTKGQEKLVEAIRKNDIVFAVGPAGTGKTYLAVAMAVAALKEQKIRKIILARPAVEAGESLGYLPGDFKEKIDPYLKPLYDALEDMLPRDQLRKSLDQEVVEIIPLAFMRGRTLNNAFVILDEAQNSTFMQMKMFLTRLGQNAKAVITGDVTQIDLPNQKNSGLITSIRILANISGIAIIKLSKQDVVRHQLVRDIIDAYDNYTDKDEAAEESDTALKRS</sequence>
<dbReference type="AlphaFoldDB" id="A0A7V4U1N5"/>
<comment type="similarity">
    <text evidence="2">Belongs to the PhoH family.</text>
</comment>
<evidence type="ECO:0000313" key="8">
    <source>
        <dbReference type="EMBL" id="HGY55993.1"/>
    </source>
</evidence>